<organism evidence="1 2">
    <name type="scientific">SAR86 cluster bacterium</name>
    <dbReference type="NCBI Taxonomy" id="2030880"/>
    <lineage>
        <taxon>Bacteria</taxon>
        <taxon>Pseudomonadati</taxon>
        <taxon>Pseudomonadota</taxon>
        <taxon>Gammaproteobacteria</taxon>
        <taxon>SAR86 cluster</taxon>
    </lineage>
</organism>
<accession>A0A972VV99</accession>
<sequence>MLNRIFIIVSLLVLTGLTSGCVGLSLEPAKALVGRWQTQMGGFPMQVEYTANAVSVDNQAPVVYELVGDRLSFSQGSTQVRILSFPTKSQMIQLDPMTGTEHRFDRLP</sequence>
<dbReference type="Proteomes" id="UP000754644">
    <property type="component" value="Unassembled WGS sequence"/>
</dbReference>
<proteinExistence type="predicted"/>
<dbReference type="EMBL" id="JABMOJ010000106">
    <property type="protein sequence ID" value="NQV64286.1"/>
    <property type="molecule type" value="Genomic_DNA"/>
</dbReference>
<dbReference type="AlphaFoldDB" id="A0A972VV99"/>
<evidence type="ECO:0000313" key="2">
    <source>
        <dbReference type="Proteomes" id="UP000754644"/>
    </source>
</evidence>
<dbReference type="PROSITE" id="PS51257">
    <property type="entry name" value="PROKAR_LIPOPROTEIN"/>
    <property type="match status" value="1"/>
</dbReference>
<evidence type="ECO:0000313" key="1">
    <source>
        <dbReference type="EMBL" id="NQV64286.1"/>
    </source>
</evidence>
<name>A0A972VV99_9GAMM</name>
<gene>
    <name evidence="1" type="ORF">HQ497_02875</name>
</gene>
<reference evidence="1" key="1">
    <citation type="submission" date="2020-05" db="EMBL/GenBank/DDBJ databases">
        <title>Sulfur intermediates as new biogeochemical hubs in an aquatic model microbial ecosystem.</title>
        <authorList>
            <person name="Vigneron A."/>
        </authorList>
    </citation>
    <scope>NUCLEOTIDE SEQUENCE</scope>
    <source>
        <strain evidence="1">Bin.250</strain>
    </source>
</reference>
<protein>
    <submittedName>
        <fullName evidence="1">Uncharacterized protein</fullName>
    </submittedName>
</protein>
<comment type="caution">
    <text evidence="1">The sequence shown here is derived from an EMBL/GenBank/DDBJ whole genome shotgun (WGS) entry which is preliminary data.</text>
</comment>